<dbReference type="KEGG" id="msho:MSHO_12840"/>
<evidence type="ECO:0000259" key="2">
    <source>
        <dbReference type="Pfam" id="PF00934"/>
    </source>
</evidence>
<protein>
    <recommendedName>
        <fullName evidence="2">PE domain-containing protein</fullName>
    </recommendedName>
</protein>
<dbReference type="SUPFAM" id="SSF140459">
    <property type="entry name" value="PE/PPE dimer-like"/>
    <property type="match status" value="1"/>
</dbReference>
<dbReference type="Pfam" id="PF00934">
    <property type="entry name" value="PE"/>
    <property type="match status" value="1"/>
</dbReference>
<organism evidence="3 4">
    <name type="scientific">Mycobacterium shottsii</name>
    <dbReference type="NCBI Taxonomy" id="133549"/>
    <lineage>
        <taxon>Bacteria</taxon>
        <taxon>Bacillati</taxon>
        <taxon>Actinomycetota</taxon>
        <taxon>Actinomycetes</taxon>
        <taxon>Mycobacteriales</taxon>
        <taxon>Mycobacteriaceae</taxon>
        <taxon>Mycobacterium</taxon>
        <taxon>Mycobacterium ulcerans group</taxon>
    </lineage>
</organism>
<dbReference type="Gene3D" id="1.10.287.850">
    <property type="entry name" value="HP0062-like domain"/>
    <property type="match status" value="1"/>
</dbReference>
<dbReference type="Pfam" id="PF21526">
    <property type="entry name" value="PGRS"/>
    <property type="match status" value="1"/>
</dbReference>
<name>A0A7I7L940_9MYCO</name>
<feature type="compositionally biased region" description="Gly residues" evidence="1">
    <location>
        <begin position="189"/>
        <end position="255"/>
    </location>
</feature>
<dbReference type="EMBL" id="AP022572">
    <property type="protein sequence ID" value="BBX55939.1"/>
    <property type="molecule type" value="Genomic_DNA"/>
</dbReference>
<dbReference type="InterPro" id="IPR000084">
    <property type="entry name" value="PE-PGRS_N"/>
</dbReference>
<dbReference type="SUPFAM" id="SSF63829">
    <property type="entry name" value="Calcium-dependent phosphotriesterase"/>
    <property type="match status" value="1"/>
</dbReference>
<dbReference type="InterPro" id="IPR038332">
    <property type="entry name" value="PPE_sf"/>
</dbReference>
<evidence type="ECO:0000313" key="4">
    <source>
        <dbReference type="Proteomes" id="UP000467164"/>
    </source>
</evidence>
<feature type="region of interest" description="Disordered" evidence="1">
    <location>
        <begin position="172"/>
        <end position="289"/>
    </location>
</feature>
<dbReference type="Proteomes" id="UP000467164">
    <property type="component" value="Chromosome"/>
</dbReference>
<proteinExistence type="predicted"/>
<feature type="region of interest" description="Disordered" evidence="1">
    <location>
        <begin position="126"/>
        <end position="147"/>
    </location>
</feature>
<dbReference type="AlphaFoldDB" id="A0A7I7L940"/>
<reference evidence="3 4" key="1">
    <citation type="journal article" date="2019" name="Emerg. Microbes Infect.">
        <title>Comprehensive subspecies identification of 175 nontuberculous mycobacteria species based on 7547 genomic profiles.</title>
        <authorList>
            <person name="Matsumoto Y."/>
            <person name="Kinjo T."/>
            <person name="Motooka D."/>
            <person name="Nabeya D."/>
            <person name="Jung N."/>
            <person name="Uechi K."/>
            <person name="Horii T."/>
            <person name="Iida T."/>
            <person name="Fujita J."/>
            <person name="Nakamura S."/>
        </authorList>
    </citation>
    <scope>NUCLEOTIDE SEQUENCE [LARGE SCALE GENOMIC DNA]</scope>
    <source>
        <strain evidence="3 4">JCM 12657</strain>
    </source>
</reference>
<accession>A0A7I7L940</accession>
<dbReference type="InterPro" id="IPR048996">
    <property type="entry name" value="PGRS_rpt"/>
</dbReference>
<feature type="domain" description="PE" evidence="2">
    <location>
        <begin position="4"/>
        <end position="93"/>
    </location>
</feature>
<keyword evidence="4" id="KW-1185">Reference proteome</keyword>
<evidence type="ECO:0000256" key="1">
    <source>
        <dbReference type="SAM" id="MobiDB-lite"/>
    </source>
</evidence>
<gene>
    <name evidence="3" type="ORF">MSHO_12840</name>
</gene>
<evidence type="ECO:0000313" key="3">
    <source>
        <dbReference type="EMBL" id="BBX55939.1"/>
    </source>
</evidence>
<dbReference type="RefSeq" id="WP_198966844.1">
    <property type="nucleotide sequence ID" value="NZ_AP022572.1"/>
</dbReference>
<sequence>MSHLVAIPDLLASAAADLAGVGSSVCAANVAAAGSTTALLAAAGDEVSAAIATLLSGQGRQYQAISVQVAAFHARFVQALGGAGGAYGAAEQAGISPLQLVEWDLLGVINVPSQALTGRQLIGDGADGAPGSGRDGGPGGLLYGNGGDGGSGAAGQVGGNGGNAGLIGTGGAGGQGGSGVSTTSAQAAGRGGSGGLLFGNGGLGGQGGSGGTSGTGGPGGPGGSAQWIGDGGNGGSGGSGVDPGAGGAAGNGGRLYGHAGSDGAQGAHVGAPGDPGNPPDPGSGAGQNAVDAAAGRDLVASNAGPITNASLDEISGIESGVANPNIYWVHNDSGDTARVFAIDAKSGATLGTYTLSGAKASDWEDIAIGPGPVPGQSYLYLGDIGDSGLSRSAIAVYRVPEPIVTGTAANPVTTTLTGVDTLNLKYPDGPHNAEALMVDPRTGRMLIIDKTSSGNPAIYSAPTGLASGSTTTLQDVGTLALPSGSGYLVTGADVSPDGTQLAVRTYGHVYLWNRDPSHDIWMALAQPAVAGPTPDESQGEAIAFHPDGNGYVTVSEGTNQNLHNFDAPSTV</sequence>